<feature type="compositionally biased region" description="Basic and acidic residues" evidence="1">
    <location>
        <begin position="29"/>
        <end position="46"/>
    </location>
</feature>
<evidence type="ECO:0000313" key="2">
    <source>
        <dbReference type="EMBL" id="TFK39301.1"/>
    </source>
</evidence>
<reference evidence="2 3" key="1">
    <citation type="journal article" date="2019" name="Nat. Ecol. Evol.">
        <title>Megaphylogeny resolves global patterns of mushroom evolution.</title>
        <authorList>
            <person name="Varga T."/>
            <person name="Krizsan K."/>
            <person name="Foldi C."/>
            <person name="Dima B."/>
            <person name="Sanchez-Garcia M."/>
            <person name="Sanchez-Ramirez S."/>
            <person name="Szollosi G.J."/>
            <person name="Szarkandi J.G."/>
            <person name="Papp V."/>
            <person name="Albert L."/>
            <person name="Andreopoulos W."/>
            <person name="Angelini C."/>
            <person name="Antonin V."/>
            <person name="Barry K.W."/>
            <person name="Bougher N.L."/>
            <person name="Buchanan P."/>
            <person name="Buyck B."/>
            <person name="Bense V."/>
            <person name="Catcheside P."/>
            <person name="Chovatia M."/>
            <person name="Cooper J."/>
            <person name="Damon W."/>
            <person name="Desjardin D."/>
            <person name="Finy P."/>
            <person name="Geml J."/>
            <person name="Haridas S."/>
            <person name="Hughes K."/>
            <person name="Justo A."/>
            <person name="Karasinski D."/>
            <person name="Kautmanova I."/>
            <person name="Kiss B."/>
            <person name="Kocsube S."/>
            <person name="Kotiranta H."/>
            <person name="LaButti K.M."/>
            <person name="Lechner B.E."/>
            <person name="Liimatainen K."/>
            <person name="Lipzen A."/>
            <person name="Lukacs Z."/>
            <person name="Mihaltcheva S."/>
            <person name="Morgado L.N."/>
            <person name="Niskanen T."/>
            <person name="Noordeloos M.E."/>
            <person name="Ohm R.A."/>
            <person name="Ortiz-Santana B."/>
            <person name="Ovrebo C."/>
            <person name="Racz N."/>
            <person name="Riley R."/>
            <person name="Savchenko A."/>
            <person name="Shiryaev A."/>
            <person name="Soop K."/>
            <person name="Spirin V."/>
            <person name="Szebenyi C."/>
            <person name="Tomsovsky M."/>
            <person name="Tulloss R.E."/>
            <person name="Uehling J."/>
            <person name="Grigoriev I.V."/>
            <person name="Vagvolgyi C."/>
            <person name="Papp T."/>
            <person name="Martin F.M."/>
            <person name="Miettinen O."/>
            <person name="Hibbett D.S."/>
            <person name="Nagy L.G."/>
        </authorList>
    </citation>
    <scope>NUCLEOTIDE SEQUENCE [LARGE SCALE GENOMIC DNA]</scope>
    <source>
        <strain evidence="2 3">CBS 166.37</strain>
    </source>
</reference>
<protein>
    <submittedName>
        <fullName evidence="2">Uncharacterized protein</fullName>
    </submittedName>
</protein>
<gene>
    <name evidence="2" type="ORF">BDQ12DRAFT_76517</name>
</gene>
<accession>A0A5C3MDV0</accession>
<feature type="compositionally biased region" description="Basic and acidic residues" evidence="1">
    <location>
        <begin position="1"/>
        <end position="15"/>
    </location>
</feature>
<evidence type="ECO:0000313" key="3">
    <source>
        <dbReference type="Proteomes" id="UP000308652"/>
    </source>
</evidence>
<organism evidence="2 3">
    <name type="scientific">Crucibulum laeve</name>
    <dbReference type="NCBI Taxonomy" id="68775"/>
    <lineage>
        <taxon>Eukaryota</taxon>
        <taxon>Fungi</taxon>
        <taxon>Dikarya</taxon>
        <taxon>Basidiomycota</taxon>
        <taxon>Agaricomycotina</taxon>
        <taxon>Agaricomycetes</taxon>
        <taxon>Agaricomycetidae</taxon>
        <taxon>Agaricales</taxon>
        <taxon>Agaricineae</taxon>
        <taxon>Nidulariaceae</taxon>
        <taxon>Crucibulum</taxon>
    </lineage>
</organism>
<dbReference type="AlphaFoldDB" id="A0A5C3MDV0"/>
<dbReference type="EMBL" id="ML213600">
    <property type="protein sequence ID" value="TFK39301.1"/>
    <property type="molecule type" value="Genomic_DNA"/>
</dbReference>
<feature type="region of interest" description="Disordered" evidence="1">
    <location>
        <begin position="1"/>
        <end position="169"/>
    </location>
</feature>
<evidence type="ECO:0000256" key="1">
    <source>
        <dbReference type="SAM" id="MobiDB-lite"/>
    </source>
</evidence>
<dbReference type="OrthoDB" id="3066747at2759"/>
<sequence length="169" mass="19024">MRTGHLYERVRRPESWPHSTTSKGKSKSSVREPSEPIHEPSEKLDEAAGPSDPYRRMSNHAPYNAEKDSSDKPTGSNDEEEINTDMGPGAPSPRPARSLRTTIRTTPIVFREPIVASEPPLNDSQPSGGTSTGFQVKWDSERKRRQGYFAPPSRSDKSPFRHYNKSEFE</sequence>
<name>A0A5C3MDV0_9AGAR</name>
<dbReference type="Proteomes" id="UP000308652">
    <property type="component" value="Unassembled WGS sequence"/>
</dbReference>
<proteinExistence type="predicted"/>
<keyword evidence="3" id="KW-1185">Reference proteome</keyword>
<feature type="compositionally biased region" description="Basic and acidic residues" evidence="1">
    <location>
        <begin position="154"/>
        <end position="169"/>
    </location>
</feature>
<feature type="compositionally biased region" description="Polar residues" evidence="1">
    <location>
        <begin position="122"/>
        <end position="134"/>
    </location>
</feature>